<keyword evidence="2" id="KW-0732">Signal</keyword>
<name>A0A6J7ZWN1_MYTCO</name>
<accession>A0A6J7ZWN1</accession>
<feature type="chain" id="PRO_5026693759" description="Granulins domain-containing protein" evidence="2">
    <location>
        <begin position="20"/>
        <end position="168"/>
    </location>
</feature>
<reference evidence="3 4" key="1">
    <citation type="submission" date="2020-06" db="EMBL/GenBank/DDBJ databases">
        <authorList>
            <person name="Li R."/>
            <person name="Bekaert M."/>
        </authorList>
    </citation>
    <scope>NUCLEOTIDE SEQUENCE [LARGE SCALE GENOMIC DNA]</scope>
    <source>
        <strain evidence="4">wild</strain>
    </source>
</reference>
<dbReference type="AlphaFoldDB" id="A0A6J7ZWN1"/>
<sequence length="168" mass="18869">MGLVKLTITISFWIFIVNGSCPFEYYQCSEFPDLCCPDGYKCTGNTSCVKNLTYPTSSSGGAIAGGILGGIVLIAAVSQRLLDQSLSSTKKPSRRKDHSQGTTTKLDTPLAANSRYCIKKHFREYNLKDDTDNGIRIMKWLGRQRNPRVITKYRTKIQSNRCNTDDRR</sequence>
<protein>
    <recommendedName>
        <fullName evidence="5">Granulins domain-containing protein</fullName>
    </recommendedName>
</protein>
<evidence type="ECO:0000256" key="1">
    <source>
        <dbReference type="SAM" id="MobiDB-lite"/>
    </source>
</evidence>
<keyword evidence="4" id="KW-1185">Reference proteome</keyword>
<dbReference type="OrthoDB" id="6154013at2759"/>
<dbReference type="EMBL" id="CACVKT020000194">
    <property type="protein sequence ID" value="CAC5356897.1"/>
    <property type="molecule type" value="Genomic_DNA"/>
</dbReference>
<feature type="region of interest" description="Disordered" evidence="1">
    <location>
        <begin position="86"/>
        <end position="106"/>
    </location>
</feature>
<proteinExistence type="predicted"/>
<evidence type="ECO:0000313" key="3">
    <source>
        <dbReference type="EMBL" id="CAC5356897.1"/>
    </source>
</evidence>
<feature type="signal peptide" evidence="2">
    <location>
        <begin position="1"/>
        <end position="19"/>
    </location>
</feature>
<evidence type="ECO:0000256" key="2">
    <source>
        <dbReference type="SAM" id="SignalP"/>
    </source>
</evidence>
<organism evidence="3 4">
    <name type="scientific">Mytilus coruscus</name>
    <name type="common">Sea mussel</name>
    <dbReference type="NCBI Taxonomy" id="42192"/>
    <lineage>
        <taxon>Eukaryota</taxon>
        <taxon>Metazoa</taxon>
        <taxon>Spiralia</taxon>
        <taxon>Lophotrochozoa</taxon>
        <taxon>Mollusca</taxon>
        <taxon>Bivalvia</taxon>
        <taxon>Autobranchia</taxon>
        <taxon>Pteriomorphia</taxon>
        <taxon>Mytilida</taxon>
        <taxon>Mytiloidea</taxon>
        <taxon>Mytilidae</taxon>
        <taxon>Mytilinae</taxon>
        <taxon>Mytilus</taxon>
    </lineage>
</organism>
<evidence type="ECO:0008006" key="5">
    <source>
        <dbReference type="Google" id="ProtNLM"/>
    </source>
</evidence>
<evidence type="ECO:0000313" key="4">
    <source>
        <dbReference type="Proteomes" id="UP000507470"/>
    </source>
</evidence>
<dbReference type="Proteomes" id="UP000507470">
    <property type="component" value="Unassembled WGS sequence"/>
</dbReference>
<gene>
    <name evidence="3" type="ORF">MCOR_833</name>
</gene>